<keyword evidence="8 12" id="KW-0798">TonB box</keyword>
<feature type="signal peptide" evidence="13">
    <location>
        <begin position="1"/>
        <end position="29"/>
    </location>
</feature>
<evidence type="ECO:0000259" key="15">
    <source>
        <dbReference type="Pfam" id="PF07715"/>
    </source>
</evidence>
<feature type="chain" id="PRO_5016317727" evidence="13">
    <location>
        <begin position="30"/>
        <end position="792"/>
    </location>
</feature>
<keyword evidence="16" id="KW-0675">Receptor</keyword>
<evidence type="ECO:0000256" key="4">
    <source>
        <dbReference type="ARBA" id="ARBA00022496"/>
    </source>
</evidence>
<keyword evidence="5 11" id="KW-0812">Transmembrane</keyword>
<evidence type="ECO:0000256" key="12">
    <source>
        <dbReference type="RuleBase" id="RU003357"/>
    </source>
</evidence>
<dbReference type="AlphaFoldDB" id="A0A2Z5ZJR4"/>
<dbReference type="PANTHER" id="PTHR32552">
    <property type="entry name" value="FERRICHROME IRON RECEPTOR-RELATED"/>
    <property type="match status" value="1"/>
</dbReference>
<dbReference type="InterPro" id="IPR000531">
    <property type="entry name" value="Beta-barrel_TonB"/>
</dbReference>
<keyword evidence="9 11" id="KW-0472">Membrane</keyword>
<dbReference type="KEGG" id="aot:AcetOri_orf03780"/>
<evidence type="ECO:0000256" key="13">
    <source>
        <dbReference type="SAM" id="SignalP"/>
    </source>
</evidence>
<keyword evidence="6" id="KW-0408">Iron</keyword>
<evidence type="ECO:0000256" key="11">
    <source>
        <dbReference type="PROSITE-ProRule" id="PRU01360"/>
    </source>
</evidence>
<reference evidence="16 17" key="1">
    <citation type="submission" date="2018-02" db="EMBL/GenBank/DDBJ databases">
        <title>Acetobacter orientalis genome.</title>
        <authorList>
            <person name="Nakashima N."/>
            <person name="Tamura T."/>
        </authorList>
    </citation>
    <scope>NUCLEOTIDE SEQUENCE [LARGE SCALE GENOMIC DNA]</scope>
    <source>
        <strain evidence="16 17">FAN1</strain>
    </source>
</reference>
<dbReference type="InterPro" id="IPR039426">
    <property type="entry name" value="TonB-dep_rcpt-like"/>
</dbReference>
<evidence type="ECO:0000313" key="17">
    <source>
        <dbReference type="Proteomes" id="UP000270034"/>
    </source>
</evidence>
<keyword evidence="7" id="KW-0406">Ion transport</keyword>
<organism evidence="16 17">
    <name type="scientific">Acetobacter orientalis</name>
    <dbReference type="NCBI Taxonomy" id="146474"/>
    <lineage>
        <taxon>Bacteria</taxon>
        <taxon>Pseudomonadati</taxon>
        <taxon>Pseudomonadota</taxon>
        <taxon>Alphaproteobacteria</taxon>
        <taxon>Acetobacterales</taxon>
        <taxon>Acetobacteraceae</taxon>
        <taxon>Acetobacter</taxon>
    </lineage>
</organism>
<feature type="domain" description="TonB-dependent receptor-like beta-barrel" evidence="14">
    <location>
        <begin position="300"/>
        <end position="754"/>
    </location>
</feature>
<dbReference type="Gene3D" id="2.40.170.20">
    <property type="entry name" value="TonB-dependent receptor, beta-barrel domain"/>
    <property type="match status" value="1"/>
</dbReference>
<dbReference type="PROSITE" id="PS52016">
    <property type="entry name" value="TONB_DEPENDENT_REC_3"/>
    <property type="match status" value="1"/>
</dbReference>
<sequence length="792" mass="86470">MSWKIRLMKNTFFKLFLCCGIALPYTAWAQTPSTAPAEQTPHTKKAAKKAKVLRASKADAKAVENKKAESAGLESVVVSAQRRAENSQSVPLSIQHIDGKTLANAGYTALTDLQYLAPGVQYDPTQGAAFQIRGVGSESFDFSNAKSVSVVVDDVVMDAQRANGMIGMVDINNVDILMGPQGTLFGMNSTSGVIAVTTGKPVLNKLTARGSASYGEHNERILNATLNVPLGQKAAFRISGFDNAQDGFGRNVVLNKLVGSTNEYGTRGKFYVEPTDNLDITLQGDYAHHWDSSVRTPVGGQTPEVTSALNSLGVYPGPKNADTADPMYGTIVSQEYGAALKIHAKLGENDLNFISAWRGSTYGNNTPVDLVPLDVYAYYPYNYGHLSTQKFSDEIRFSSPKGKHVEWLVGGFFNRLDARQTQYQWGTAGAPLYVNGQPSPILYNNSGATGQSGNTSLFQSRNESLAAFGQLKFNISKHFDIAISGRYTHDKNSQGLSFINSDAQAITGYNPTFVATKGGPVYPWGQMSGQNFSGRISPEYHFNPNVMAYFTFSTGYKPAGIAFVGNVYDPYHKETVRSYEAGLKSEWMHHKLRLNMDVFREDFTNFQATVLTPVPAGNGTTILTSAIGNAGGLVSQGVEGNVAYKPIPDLTFSGSVSFTDAHFTDYQPKPTVSYTNTRLTNSPVWSANAYVDYHHDLTPSLGVQAHLDYAYRGTTWTVTGQPNYSKVPAYSLVNLRVSLLPLNKRLQVGLYVRNMFNQYFSTGYQLYGSAGYLHYTSPDARRTIGGFINFSY</sequence>
<gene>
    <name evidence="16" type="ORF">AcetOrient_orf03780</name>
</gene>
<dbReference type="EMBL" id="AP018515">
    <property type="protein sequence ID" value="BBC80840.1"/>
    <property type="molecule type" value="Genomic_DNA"/>
</dbReference>
<dbReference type="Pfam" id="PF00593">
    <property type="entry name" value="TonB_dep_Rec_b-barrel"/>
    <property type="match status" value="1"/>
</dbReference>
<evidence type="ECO:0000256" key="7">
    <source>
        <dbReference type="ARBA" id="ARBA00023065"/>
    </source>
</evidence>
<protein>
    <submittedName>
        <fullName evidence="16">Pesticin receptor</fullName>
    </submittedName>
</protein>
<keyword evidence="13" id="KW-0732">Signal</keyword>
<comment type="similarity">
    <text evidence="11 12">Belongs to the TonB-dependent receptor family.</text>
</comment>
<evidence type="ECO:0000259" key="14">
    <source>
        <dbReference type="Pfam" id="PF00593"/>
    </source>
</evidence>
<evidence type="ECO:0000256" key="10">
    <source>
        <dbReference type="ARBA" id="ARBA00023237"/>
    </source>
</evidence>
<keyword evidence="4" id="KW-0410">Iron transport</keyword>
<proteinExistence type="inferred from homology"/>
<dbReference type="GO" id="GO:0009279">
    <property type="term" value="C:cell outer membrane"/>
    <property type="evidence" value="ECO:0007669"/>
    <property type="project" value="UniProtKB-SubCell"/>
</dbReference>
<evidence type="ECO:0000256" key="5">
    <source>
        <dbReference type="ARBA" id="ARBA00022692"/>
    </source>
</evidence>
<keyword evidence="2 11" id="KW-0813">Transport</keyword>
<evidence type="ECO:0000256" key="3">
    <source>
        <dbReference type="ARBA" id="ARBA00022452"/>
    </source>
</evidence>
<evidence type="ECO:0000256" key="8">
    <source>
        <dbReference type="ARBA" id="ARBA00023077"/>
    </source>
</evidence>
<dbReference type="InterPro" id="IPR036942">
    <property type="entry name" value="Beta-barrel_TonB_sf"/>
</dbReference>
<evidence type="ECO:0000256" key="2">
    <source>
        <dbReference type="ARBA" id="ARBA00022448"/>
    </source>
</evidence>
<evidence type="ECO:0000256" key="9">
    <source>
        <dbReference type="ARBA" id="ARBA00023136"/>
    </source>
</evidence>
<evidence type="ECO:0000256" key="6">
    <source>
        <dbReference type="ARBA" id="ARBA00023004"/>
    </source>
</evidence>
<dbReference type="SUPFAM" id="SSF56935">
    <property type="entry name" value="Porins"/>
    <property type="match status" value="1"/>
</dbReference>
<dbReference type="InterPro" id="IPR012910">
    <property type="entry name" value="Plug_dom"/>
</dbReference>
<dbReference type="Proteomes" id="UP000270034">
    <property type="component" value="Chromosome"/>
</dbReference>
<evidence type="ECO:0000313" key="16">
    <source>
        <dbReference type="EMBL" id="BBC80840.1"/>
    </source>
</evidence>
<dbReference type="PANTHER" id="PTHR32552:SF81">
    <property type="entry name" value="TONB-DEPENDENT OUTER MEMBRANE RECEPTOR"/>
    <property type="match status" value="1"/>
</dbReference>
<keyword evidence="10 11" id="KW-0998">Cell outer membrane</keyword>
<name>A0A2Z5ZJR4_9PROT</name>
<dbReference type="Pfam" id="PF07715">
    <property type="entry name" value="Plug"/>
    <property type="match status" value="1"/>
</dbReference>
<comment type="subcellular location">
    <subcellularLocation>
        <location evidence="1 11">Cell outer membrane</location>
        <topology evidence="1 11">Multi-pass membrane protein</topology>
    </subcellularLocation>
</comment>
<dbReference type="GO" id="GO:0006826">
    <property type="term" value="P:iron ion transport"/>
    <property type="evidence" value="ECO:0007669"/>
    <property type="project" value="UniProtKB-KW"/>
</dbReference>
<accession>A0A2Z5ZJR4</accession>
<evidence type="ECO:0000256" key="1">
    <source>
        <dbReference type="ARBA" id="ARBA00004571"/>
    </source>
</evidence>
<feature type="domain" description="TonB-dependent receptor plug" evidence="15">
    <location>
        <begin position="88"/>
        <end position="193"/>
    </location>
</feature>
<keyword evidence="3 11" id="KW-1134">Transmembrane beta strand</keyword>